<dbReference type="HAMAP" id="MF_01963">
    <property type="entry name" value="MTAP"/>
    <property type="match status" value="1"/>
</dbReference>
<dbReference type="GO" id="GO:0006166">
    <property type="term" value="P:purine ribonucleoside salvage"/>
    <property type="evidence" value="ECO:0007669"/>
    <property type="project" value="UniProtKB-UniRule"/>
</dbReference>
<feature type="site" description="Important for substrate specificity" evidence="4">
    <location>
        <position position="164"/>
    </location>
</feature>
<dbReference type="PANTHER" id="PTHR42679">
    <property type="entry name" value="S-METHYL-5'-THIOADENOSINE PHOSPHORYLASE"/>
    <property type="match status" value="1"/>
</dbReference>
<sequence length="262" mass="28236">MKIGIIGGTGLYDAGLFQDAEEQRVLTKYGEVKLMAGYAEGNQVVFLNRHGAGHKLPPHLINYRANIAALKETRVDMIIATAAVGSLREDIAPGQLVILDQFIDFTSGRKHTFFNGGADAVVHVDMTQPYCQEVRGTLIEAAHSENLPLVEKGTYICTQGPRFETPAEVAMFARLGGDVVGMTNVPEVVLAREAEICYGAVAVVTNSAAGISDTELTHQEVLDTMAANQAKLKRLLAKSTQMAEKKQCSCTDAVSSQRKLQG</sequence>
<comment type="miscellaneous">
    <text evidence="4">Although this enzyme belongs to the family of MTA phosphorylases based on sequence homology, it has been shown that conserved amino acid substitutions in the substrate binding pocket convert the substrate specificity of this enzyme from 6-aminopurines to 6-oxopurines.</text>
</comment>
<dbReference type="GO" id="GO:0019509">
    <property type="term" value="P:L-methionine salvage from methylthioadenosine"/>
    <property type="evidence" value="ECO:0007669"/>
    <property type="project" value="TreeGrafter"/>
</dbReference>
<dbReference type="KEGG" id="dbc:MFMK1_002034"/>
<dbReference type="InterPro" id="IPR010044">
    <property type="entry name" value="MTAP"/>
</dbReference>
<dbReference type="SUPFAM" id="SSF53167">
    <property type="entry name" value="Purine and uridine phosphorylases"/>
    <property type="match status" value="1"/>
</dbReference>
<evidence type="ECO:0000259" key="5">
    <source>
        <dbReference type="Pfam" id="PF01048"/>
    </source>
</evidence>
<dbReference type="GO" id="GO:0005829">
    <property type="term" value="C:cytosol"/>
    <property type="evidence" value="ECO:0007669"/>
    <property type="project" value="TreeGrafter"/>
</dbReference>
<dbReference type="AlphaFoldDB" id="A0AAU0UN44"/>
<dbReference type="PANTHER" id="PTHR42679:SF2">
    <property type="entry name" value="S-METHYL-5'-THIOADENOSINE PHOSPHORYLASE"/>
    <property type="match status" value="1"/>
</dbReference>
<dbReference type="FunFam" id="3.40.50.1580:FF:000012">
    <property type="entry name" value="Probable 6-oxopurine nucleoside phosphorylase"/>
    <property type="match status" value="1"/>
</dbReference>
<dbReference type="Pfam" id="PF01048">
    <property type="entry name" value="PNP_UDP_1"/>
    <property type="match status" value="1"/>
</dbReference>
<dbReference type="Proteomes" id="UP001329915">
    <property type="component" value="Chromosome"/>
</dbReference>
<comment type="caution">
    <text evidence="4">Lacks conserved residue(s) required for the propagation of feature annotation.</text>
</comment>
<dbReference type="RefSeq" id="WP_366921628.1">
    <property type="nucleotide sequence ID" value="NZ_CP121694.1"/>
</dbReference>
<gene>
    <name evidence="6" type="primary">mtnP</name>
    <name evidence="6" type="ORF">MFMK1_002034</name>
</gene>
<dbReference type="CDD" id="cd09010">
    <property type="entry name" value="MTAP_SsMTAPII_like_MTIP"/>
    <property type="match status" value="1"/>
</dbReference>
<feature type="site" description="Important for substrate specificity" evidence="4">
    <location>
        <position position="218"/>
    </location>
</feature>
<feature type="binding site" evidence="4">
    <location>
        <position position="9"/>
    </location>
    <ligand>
        <name>phosphate</name>
        <dbReference type="ChEBI" id="CHEBI:43474"/>
    </ligand>
</feature>
<dbReference type="EC" id="2.4.2.1" evidence="4"/>
<dbReference type="InterPro" id="IPR000845">
    <property type="entry name" value="Nucleoside_phosphorylase_d"/>
</dbReference>
<feature type="binding site" evidence="4">
    <location>
        <position position="182"/>
    </location>
    <ligand>
        <name>substrate</name>
    </ligand>
</feature>
<keyword evidence="7" id="KW-1185">Reference proteome</keyword>
<comment type="pathway">
    <text evidence="4">Purine metabolism; purine nucleoside salvage.</text>
</comment>
<evidence type="ECO:0000256" key="1">
    <source>
        <dbReference type="ARBA" id="ARBA00022676"/>
    </source>
</evidence>
<dbReference type="GO" id="GO:0017061">
    <property type="term" value="F:S-methyl-5-thioadenosine phosphorylase activity"/>
    <property type="evidence" value="ECO:0007669"/>
    <property type="project" value="InterPro"/>
</dbReference>
<protein>
    <recommendedName>
        <fullName evidence="4">Probable 6-oxopurine nucleoside phosphorylase</fullName>
        <ecNumber evidence="4">2.4.2.1</ecNumber>
    </recommendedName>
    <alternativeName>
        <fullName evidence="4">Purine nucleoside phosphorylase</fullName>
        <shortName evidence="4">PNP</shortName>
    </alternativeName>
</protein>
<comment type="similarity">
    <text evidence="4">Belongs to the PNP/MTAP phosphorylase family. MTAP subfamily.</text>
</comment>
<reference evidence="6 7" key="1">
    <citation type="submission" date="2023-04" db="EMBL/GenBank/DDBJ databases">
        <authorList>
            <person name="Hsu D."/>
        </authorList>
    </citation>
    <scope>NUCLEOTIDE SEQUENCE [LARGE SCALE GENOMIC DNA]</scope>
    <source>
        <strain evidence="6 7">MK1</strain>
    </source>
</reference>
<feature type="binding site" evidence="4">
    <location>
        <position position="183"/>
    </location>
    <ligand>
        <name>phosphate</name>
        <dbReference type="ChEBI" id="CHEBI:43474"/>
    </ligand>
</feature>
<dbReference type="Gene3D" id="3.40.50.1580">
    <property type="entry name" value="Nucleoside phosphorylase domain"/>
    <property type="match status" value="1"/>
</dbReference>
<evidence type="ECO:0000313" key="7">
    <source>
        <dbReference type="Proteomes" id="UP001329915"/>
    </source>
</evidence>
<evidence type="ECO:0000256" key="3">
    <source>
        <dbReference type="ARBA" id="ARBA00022726"/>
    </source>
</evidence>
<keyword evidence="3 4" id="KW-0660">Purine salvage</keyword>
<organism evidence="6 7">
    <name type="scientific">Metallumcola ferriviriculae</name>
    <dbReference type="NCBI Taxonomy" id="3039180"/>
    <lineage>
        <taxon>Bacteria</taxon>
        <taxon>Bacillati</taxon>
        <taxon>Bacillota</taxon>
        <taxon>Clostridia</taxon>
        <taxon>Neomoorellales</taxon>
        <taxon>Desulfitibacteraceae</taxon>
        <taxon>Metallumcola</taxon>
    </lineage>
</organism>
<feature type="domain" description="Nucleoside phosphorylase" evidence="5">
    <location>
        <begin position="2"/>
        <end position="238"/>
    </location>
</feature>
<dbReference type="NCBIfam" id="TIGR01694">
    <property type="entry name" value="MTAP"/>
    <property type="match status" value="1"/>
</dbReference>
<keyword evidence="2 4" id="KW-0808">Transferase</keyword>
<proteinExistence type="inferred from homology"/>
<evidence type="ECO:0000256" key="4">
    <source>
        <dbReference type="HAMAP-Rule" id="MF_01963"/>
    </source>
</evidence>
<keyword evidence="1 4" id="KW-0328">Glycosyltransferase</keyword>
<feature type="binding site" evidence="4">
    <location>
        <begin position="206"/>
        <end position="208"/>
    </location>
    <ligand>
        <name>substrate</name>
    </ligand>
</feature>
<comment type="catalytic activity">
    <reaction evidence="4">
        <text>a purine D-ribonucleoside + phosphate = a purine nucleobase + alpha-D-ribose 1-phosphate</text>
        <dbReference type="Rhea" id="RHEA:19805"/>
        <dbReference type="ChEBI" id="CHEBI:26386"/>
        <dbReference type="ChEBI" id="CHEBI:43474"/>
        <dbReference type="ChEBI" id="CHEBI:57720"/>
        <dbReference type="ChEBI" id="CHEBI:142355"/>
        <dbReference type="EC" id="2.4.2.1"/>
    </reaction>
</comment>
<dbReference type="EMBL" id="CP121694">
    <property type="protein sequence ID" value="WRO22209.1"/>
    <property type="molecule type" value="Genomic_DNA"/>
</dbReference>
<comment type="function">
    <text evidence="4">Purine nucleoside phosphorylase which is highly specific for 6-oxopurine nucleosides. Cleaves guanosine or inosine to respective bases and sugar-1-phosphate molecules. Involved in purine salvage.</text>
</comment>
<dbReference type="InterPro" id="IPR035994">
    <property type="entry name" value="Nucleoside_phosphorylase_sf"/>
</dbReference>
<comment type="subunit">
    <text evidence="4">Homohexamer. Dimer of a homotrimer.</text>
</comment>
<evidence type="ECO:0000313" key="6">
    <source>
        <dbReference type="EMBL" id="WRO22209.1"/>
    </source>
</evidence>
<dbReference type="NCBIfam" id="NF006599">
    <property type="entry name" value="PRK09136.1"/>
    <property type="match status" value="1"/>
</dbReference>
<name>A0AAU0UN44_9FIRM</name>
<feature type="binding site" evidence="4">
    <location>
        <begin position="49"/>
        <end position="50"/>
    </location>
    <ligand>
        <name>phosphate</name>
        <dbReference type="ChEBI" id="CHEBI:43474"/>
    </ligand>
</feature>
<accession>A0AAU0UN44</accession>
<evidence type="ECO:0000256" key="2">
    <source>
        <dbReference type="ARBA" id="ARBA00022679"/>
    </source>
</evidence>